<dbReference type="RefSeq" id="WP_267151765.1">
    <property type="nucleotide sequence ID" value="NZ_JAPMLT010000005.1"/>
</dbReference>
<evidence type="ECO:0000259" key="1">
    <source>
        <dbReference type="Pfam" id="PF02915"/>
    </source>
</evidence>
<dbReference type="CDD" id="cd00657">
    <property type="entry name" value="Ferritin_like"/>
    <property type="match status" value="1"/>
</dbReference>
<dbReference type="Gene3D" id="1.20.5.420">
    <property type="entry name" value="Immunoglobulin FC, subunit C"/>
    <property type="match status" value="1"/>
</dbReference>
<accession>A0ABT3X0R9</accession>
<dbReference type="Gene3D" id="6.10.140.1960">
    <property type="match status" value="1"/>
</dbReference>
<evidence type="ECO:0000313" key="2">
    <source>
        <dbReference type="EMBL" id="MCX7570513.1"/>
    </source>
</evidence>
<dbReference type="InterPro" id="IPR009078">
    <property type="entry name" value="Ferritin-like_SF"/>
</dbReference>
<sequence>MYRTNGSQQLLDRLATAIDAEYHAIRTYEKLAQLTTDMDFRTIILNIRNDEVAHFRNFSHIYSDLTDGRQAPLTAATVPTDFREGIEEAIRDELEDSKFYQDTAAFTSDPRIAMILRDASADEARHATWFSYIWNKTK</sequence>
<reference evidence="2 3" key="1">
    <citation type="submission" date="2022-11" db="EMBL/GenBank/DDBJ databases">
        <title>Study of microbial diversity in lake waters.</title>
        <authorList>
            <person name="Zhang J."/>
        </authorList>
    </citation>
    <scope>NUCLEOTIDE SEQUENCE [LARGE SCALE GENOMIC DNA]</scope>
    <source>
        <strain evidence="2 3">DT12</strain>
    </source>
</reference>
<dbReference type="InterPro" id="IPR003251">
    <property type="entry name" value="Rr_diiron-bd_dom"/>
</dbReference>
<dbReference type="Pfam" id="PF02915">
    <property type="entry name" value="Rubrerythrin"/>
    <property type="match status" value="1"/>
</dbReference>
<comment type="caution">
    <text evidence="2">The sequence shown here is derived from an EMBL/GenBank/DDBJ whole genome shotgun (WGS) entry which is preliminary data.</text>
</comment>
<organism evidence="2 3">
    <name type="scientific">Tumebacillus lacus</name>
    <dbReference type="NCBI Taxonomy" id="2995335"/>
    <lineage>
        <taxon>Bacteria</taxon>
        <taxon>Bacillati</taxon>
        <taxon>Bacillota</taxon>
        <taxon>Bacilli</taxon>
        <taxon>Bacillales</taxon>
        <taxon>Alicyclobacillaceae</taxon>
        <taxon>Tumebacillus</taxon>
    </lineage>
</organism>
<proteinExistence type="predicted"/>
<dbReference type="SUPFAM" id="SSF47240">
    <property type="entry name" value="Ferritin-like"/>
    <property type="match status" value="1"/>
</dbReference>
<name>A0ABT3X0R9_9BACL</name>
<feature type="domain" description="Rubrerythrin diiron-binding" evidence="1">
    <location>
        <begin position="14"/>
        <end position="130"/>
    </location>
</feature>
<keyword evidence="3" id="KW-1185">Reference proteome</keyword>
<dbReference type="EMBL" id="JAPMLT010000005">
    <property type="protein sequence ID" value="MCX7570513.1"/>
    <property type="molecule type" value="Genomic_DNA"/>
</dbReference>
<protein>
    <submittedName>
        <fullName evidence="2">Ferritin-like domain-containing protein</fullName>
    </submittedName>
</protein>
<dbReference type="Proteomes" id="UP001208017">
    <property type="component" value="Unassembled WGS sequence"/>
</dbReference>
<evidence type="ECO:0000313" key="3">
    <source>
        <dbReference type="Proteomes" id="UP001208017"/>
    </source>
</evidence>
<gene>
    <name evidence="2" type="ORF">OS242_11120</name>
</gene>